<evidence type="ECO:0000256" key="7">
    <source>
        <dbReference type="ARBA" id="ARBA00012216"/>
    </source>
</evidence>
<sequence length="304" mass="32724">MMSLKNEKIAVLFGGVSAEREVSLNSGAAVLGALQSLGYNVEGIDTKFFPVEKLKEKGIQRVFNILHGGIGENGVLQGALEQMGIGYTGCGVMASAITLDKFRTKLLWNAVGLPTADMVVVRRGQAVSCDEIIAKLGLPVFVKPASEGSSVGVSKVKTAEQLLPAIEDALKYDAIVLVEENLAGAEYSVPVLDGEVLPAVQIIPDGEFYDYHAKYVSDNTQYICPALSDERQAEVAKLVKQAYDVVGCRGWSRIDVMEDSDGNFRLVEVNTSPGMTSHSIFPKSAATVGYSFERLVERVLELSI</sequence>
<keyword evidence="12" id="KW-0460">Magnesium</keyword>
<dbReference type="PIRSF" id="PIRSF039102">
    <property type="entry name" value="Ddl/VanB"/>
    <property type="match status" value="1"/>
</dbReference>
<dbReference type="NCBIfam" id="TIGR01205">
    <property type="entry name" value="D_ala_D_alaTIGR"/>
    <property type="match status" value="1"/>
</dbReference>
<keyword evidence="11 18" id="KW-0067">ATP-binding</keyword>
<dbReference type="SUPFAM" id="SSF56059">
    <property type="entry name" value="Glutathione synthetase ATP-binding domain-like"/>
    <property type="match status" value="1"/>
</dbReference>
<evidence type="ECO:0000256" key="11">
    <source>
        <dbReference type="ARBA" id="ARBA00022840"/>
    </source>
</evidence>
<proteinExistence type="inferred from homology"/>
<comment type="pathway">
    <text evidence="5 17">Cell wall biogenesis; peptidoglycan biosynthesis.</text>
</comment>
<dbReference type="InterPro" id="IPR013815">
    <property type="entry name" value="ATP_grasp_subdomain_1"/>
</dbReference>
<keyword evidence="10 18" id="KW-0547">Nucleotide-binding</keyword>
<name>A0ABX9XRH8_9PAST</name>
<evidence type="ECO:0000256" key="2">
    <source>
        <dbReference type="ARBA" id="ARBA00001946"/>
    </source>
</evidence>
<dbReference type="PROSITE" id="PS50975">
    <property type="entry name" value="ATP_GRASP"/>
    <property type="match status" value="1"/>
</dbReference>
<dbReference type="NCBIfam" id="NF002378">
    <property type="entry name" value="PRK01372.1"/>
    <property type="match status" value="1"/>
</dbReference>
<dbReference type="EC" id="6.3.2.4" evidence="7 17"/>
<evidence type="ECO:0000313" key="20">
    <source>
        <dbReference type="EMBL" id="RPE95669.1"/>
    </source>
</evidence>
<organism evidence="20 21">
    <name type="scientific">Frederiksenia canicola</name>
    <dbReference type="NCBI Taxonomy" id="123824"/>
    <lineage>
        <taxon>Bacteria</taxon>
        <taxon>Pseudomonadati</taxon>
        <taxon>Pseudomonadota</taxon>
        <taxon>Gammaproteobacteria</taxon>
        <taxon>Pasteurellales</taxon>
        <taxon>Pasteurellaceae</taxon>
        <taxon>Frederiksenia</taxon>
    </lineage>
</organism>
<keyword evidence="15 17" id="KW-0961">Cell wall biogenesis/degradation</keyword>
<gene>
    <name evidence="17" type="primary">ddl</name>
    <name evidence="20" type="ORF">EDC49_0042</name>
</gene>
<evidence type="ECO:0000256" key="8">
    <source>
        <dbReference type="ARBA" id="ARBA00022490"/>
    </source>
</evidence>
<keyword evidence="21" id="KW-1185">Reference proteome</keyword>
<evidence type="ECO:0000256" key="12">
    <source>
        <dbReference type="ARBA" id="ARBA00022842"/>
    </source>
</evidence>
<evidence type="ECO:0000256" key="3">
    <source>
        <dbReference type="ARBA" id="ARBA00003921"/>
    </source>
</evidence>
<dbReference type="Gene3D" id="3.40.50.20">
    <property type="match status" value="1"/>
</dbReference>
<dbReference type="InterPro" id="IPR016185">
    <property type="entry name" value="PreATP-grasp_dom_sf"/>
</dbReference>
<evidence type="ECO:0000256" key="1">
    <source>
        <dbReference type="ARBA" id="ARBA00001936"/>
    </source>
</evidence>
<dbReference type="InterPro" id="IPR011095">
    <property type="entry name" value="Dala_Dala_lig_C"/>
</dbReference>
<evidence type="ECO:0000256" key="9">
    <source>
        <dbReference type="ARBA" id="ARBA00022598"/>
    </source>
</evidence>
<dbReference type="Proteomes" id="UP000276901">
    <property type="component" value="Unassembled WGS sequence"/>
</dbReference>
<dbReference type="GO" id="GO:0016874">
    <property type="term" value="F:ligase activity"/>
    <property type="evidence" value="ECO:0007669"/>
    <property type="project" value="UniProtKB-KW"/>
</dbReference>
<evidence type="ECO:0000256" key="16">
    <source>
        <dbReference type="ARBA" id="ARBA00047614"/>
    </source>
</evidence>
<comment type="catalytic activity">
    <reaction evidence="16 17">
        <text>2 D-alanine + ATP = D-alanyl-D-alanine + ADP + phosphate + H(+)</text>
        <dbReference type="Rhea" id="RHEA:11224"/>
        <dbReference type="ChEBI" id="CHEBI:15378"/>
        <dbReference type="ChEBI" id="CHEBI:30616"/>
        <dbReference type="ChEBI" id="CHEBI:43474"/>
        <dbReference type="ChEBI" id="CHEBI:57416"/>
        <dbReference type="ChEBI" id="CHEBI:57822"/>
        <dbReference type="ChEBI" id="CHEBI:456216"/>
        <dbReference type="EC" id="6.3.2.4"/>
    </reaction>
</comment>
<dbReference type="EMBL" id="RKQT01000001">
    <property type="protein sequence ID" value="RPE95669.1"/>
    <property type="molecule type" value="Genomic_DNA"/>
</dbReference>
<evidence type="ECO:0000259" key="19">
    <source>
        <dbReference type="PROSITE" id="PS50975"/>
    </source>
</evidence>
<evidence type="ECO:0000256" key="15">
    <source>
        <dbReference type="ARBA" id="ARBA00023316"/>
    </source>
</evidence>
<dbReference type="PROSITE" id="PS00844">
    <property type="entry name" value="DALA_DALA_LIGASE_2"/>
    <property type="match status" value="1"/>
</dbReference>
<keyword evidence="13 17" id="KW-0133">Cell shape</keyword>
<feature type="domain" description="ATP-grasp" evidence="19">
    <location>
        <begin position="105"/>
        <end position="301"/>
    </location>
</feature>
<evidence type="ECO:0000256" key="14">
    <source>
        <dbReference type="ARBA" id="ARBA00022984"/>
    </source>
</evidence>
<accession>A0ABX9XRH8</accession>
<keyword evidence="9 17" id="KW-0436">Ligase</keyword>
<comment type="cofactor">
    <cofactor evidence="2">
        <name>Mg(2+)</name>
        <dbReference type="ChEBI" id="CHEBI:18420"/>
    </cofactor>
</comment>
<dbReference type="PANTHER" id="PTHR23132:SF23">
    <property type="entry name" value="D-ALANINE--D-ALANINE LIGASE B"/>
    <property type="match status" value="1"/>
</dbReference>
<comment type="caution">
    <text evidence="20">The sequence shown here is derived from an EMBL/GenBank/DDBJ whole genome shotgun (WGS) entry which is preliminary data.</text>
</comment>
<evidence type="ECO:0000256" key="5">
    <source>
        <dbReference type="ARBA" id="ARBA00004752"/>
    </source>
</evidence>
<dbReference type="PANTHER" id="PTHR23132">
    <property type="entry name" value="D-ALANINE--D-ALANINE LIGASE"/>
    <property type="match status" value="1"/>
</dbReference>
<dbReference type="InterPro" id="IPR011761">
    <property type="entry name" value="ATP-grasp"/>
</dbReference>
<evidence type="ECO:0000256" key="6">
    <source>
        <dbReference type="ARBA" id="ARBA00010871"/>
    </source>
</evidence>
<evidence type="ECO:0000256" key="18">
    <source>
        <dbReference type="PROSITE-ProRule" id="PRU00409"/>
    </source>
</evidence>
<reference evidence="20 21" key="1">
    <citation type="submission" date="2018-11" db="EMBL/GenBank/DDBJ databases">
        <title>Genomic Encyclopedia of Type Strains, Phase IV (KMG-IV): sequencing the most valuable type-strain genomes for metagenomic binning, comparative biology and taxonomic classification.</title>
        <authorList>
            <person name="Goeker M."/>
        </authorList>
    </citation>
    <scope>NUCLEOTIDE SEQUENCE [LARGE SCALE GENOMIC DNA]</scope>
    <source>
        <strain evidence="20 21">DSM 25797</strain>
    </source>
</reference>
<keyword evidence="8 17" id="KW-0963">Cytoplasm</keyword>
<dbReference type="InterPro" id="IPR005905">
    <property type="entry name" value="D_ala_D_ala"/>
</dbReference>
<dbReference type="Pfam" id="PF07478">
    <property type="entry name" value="Dala_Dala_lig_C"/>
    <property type="match status" value="1"/>
</dbReference>
<evidence type="ECO:0000256" key="10">
    <source>
        <dbReference type="ARBA" id="ARBA00022741"/>
    </source>
</evidence>
<dbReference type="InterPro" id="IPR000291">
    <property type="entry name" value="D-Ala_lig_Van_CS"/>
</dbReference>
<dbReference type="HAMAP" id="MF_00047">
    <property type="entry name" value="Dala_Dala_lig"/>
    <property type="match status" value="1"/>
</dbReference>
<keyword evidence="14 17" id="KW-0573">Peptidoglycan synthesis</keyword>
<evidence type="ECO:0000256" key="17">
    <source>
        <dbReference type="HAMAP-Rule" id="MF_00047"/>
    </source>
</evidence>
<evidence type="ECO:0000256" key="13">
    <source>
        <dbReference type="ARBA" id="ARBA00022960"/>
    </source>
</evidence>
<protein>
    <recommendedName>
        <fullName evidence="7 17">D-alanine--D-alanine ligase</fullName>
        <ecNumber evidence="7 17">6.3.2.4</ecNumber>
    </recommendedName>
    <alternativeName>
        <fullName evidence="17">D-Ala-D-Ala ligase</fullName>
    </alternativeName>
    <alternativeName>
        <fullName evidence="17">D-alanylalanine synthetase</fullName>
    </alternativeName>
</protein>
<evidence type="ECO:0000256" key="4">
    <source>
        <dbReference type="ARBA" id="ARBA00004496"/>
    </source>
</evidence>
<comment type="cofactor">
    <cofactor evidence="1">
        <name>Mn(2+)</name>
        <dbReference type="ChEBI" id="CHEBI:29035"/>
    </cofactor>
</comment>
<dbReference type="Gene3D" id="3.30.1490.20">
    <property type="entry name" value="ATP-grasp fold, A domain"/>
    <property type="match status" value="1"/>
</dbReference>
<evidence type="ECO:0000313" key="21">
    <source>
        <dbReference type="Proteomes" id="UP000276901"/>
    </source>
</evidence>
<dbReference type="SUPFAM" id="SSF52440">
    <property type="entry name" value="PreATP-grasp domain"/>
    <property type="match status" value="1"/>
</dbReference>
<dbReference type="PROSITE" id="PS00843">
    <property type="entry name" value="DALA_DALA_LIGASE_1"/>
    <property type="match status" value="1"/>
</dbReference>
<comment type="similarity">
    <text evidence="6 17">Belongs to the D-alanine--D-alanine ligase family.</text>
</comment>
<dbReference type="Gene3D" id="3.30.470.20">
    <property type="entry name" value="ATP-grasp fold, B domain"/>
    <property type="match status" value="1"/>
</dbReference>
<comment type="function">
    <text evidence="3 17">Cell wall formation.</text>
</comment>
<comment type="subcellular location">
    <subcellularLocation>
        <location evidence="4 17">Cytoplasm</location>
    </subcellularLocation>
</comment>